<organism evidence="1 2">
    <name type="scientific">Alicyclobacillus ferrooxydans</name>
    <dbReference type="NCBI Taxonomy" id="471514"/>
    <lineage>
        <taxon>Bacteria</taxon>
        <taxon>Bacillati</taxon>
        <taxon>Bacillota</taxon>
        <taxon>Bacilli</taxon>
        <taxon>Bacillales</taxon>
        <taxon>Alicyclobacillaceae</taxon>
        <taxon>Alicyclobacillus</taxon>
    </lineage>
</organism>
<comment type="caution">
    <text evidence="1">The sequence shown here is derived from an EMBL/GenBank/DDBJ whole genome shotgun (WGS) entry which is preliminary data.</text>
</comment>
<protein>
    <submittedName>
        <fullName evidence="1">Uncharacterized protein</fullName>
    </submittedName>
</protein>
<dbReference type="PATRIC" id="fig|471514.4.peg.3669"/>
<gene>
    <name evidence="1" type="ORF">AN477_07135</name>
</gene>
<proteinExistence type="predicted"/>
<accession>A0A0P9CFP8</accession>
<dbReference type="EMBL" id="LJCO01000033">
    <property type="protein sequence ID" value="KPV44395.1"/>
    <property type="molecule type" value="Genomic_DNA"/>
</dbReference>
<keyword evidence="2" id="KW-1185">Reference proteome</keyword>
<sequence>MLLSFSELIISECGKPHSFIFSDKKLGPLLFYIVADETDGSIPTGTLYCRDWGRDWRLLRMERNGEQWLYRFEHDTKVREYNLPRTFLEKIYEEQGIRIRTE</sequence>
<dbReference type="AlphaFoldDB" id="A0A0P9CFP8"/>
<evidence type="ECO:0000313" key="2">
    <source>
        <dbReference type="Proteomes" id="UP000050482"/>
    </source>
</evidence>
<evidence type="ECO:0000313" key="1">
    <source>
        <dbReference type="EMBL" id="KPV44395.1"/>
    </source>
</evidence>
<name>A0A0P9CFP8_9BACL</name>
<reference evidence="1 2" key="1">
    <citation type="submission" date="2015-09" db="EMBL/GenBank/DDBJ databases">
        <title>Draft genome sequence of Alicyclobacillus ferrooxydans DSM 22381.</title>
        <authorList>
            <person name="Hemp J."/>
        </authorList>
    </citation>
    <scope>NUCLEOTIDE SEQUENCE [LARGE SCALE GENOMIC DNA]</scope>
    <source>
        <strain evidence="1 2">TC-34</strain>
    </source>
</reference>
<dbReference type="Proteomes" id="UP000050482">
    <property type="component" value="Unassembled WGS sequence"/>
</dbReference>